<gene>
    <name evidence="7" type="ORF">C3L33_07190</name>
</gene>
<feature type="non-terminal residue" evidence="7">
    <location>
        <position position="1"/>
    </location>
</feature>
<dbReference type="Pfam" id="PF05055">
    <property type="entry name" value="DUF677"/>
    <property type="match status" value="1"/>
</dbReference>
<keyword evidence="8" id="KW-1185">Reference proteome</keyword>
<proteinExistence type="inferred from homology"/>
<keyword evidence="5 6" id="KW-0472">Membrane</keyword>
<protein>
    <submittedName>
        <fullName evidence="7">Uncharacterized protein</fullName>
    </submittedName>
</protein>
<sequence length="340" mass="37950">MPQDTIDKATVILVVSSSDAHWRSLDQMYGCGVPDQICVQMKLYHPPWNCRMKKAVILQVVRISCRKATGKSKEALFLGASICGRVVFACLVGSALHAPPRNLHKDARLWTALCPSDDLVSTHKERSELLQGANGRKKKLDKWQITRKKKLDKKLKTTQTLRRVSSIIFTGTVTAFFICSVVAAAVIAAPLVAAAQVAISAVPLGSVEAWIDSLWTKYEDVIESLLHNVDFVVEEEAGEDWDRGGEDENGSVASNWCLELKARPGKCGWCELRGGERVASIAKERSRKVKLWQWQALVALVIEEAAKKQTREMLESFVRLICDFVVFRFRVVEATSHLFV</sequence>
<dbReference type="Proteomes" id="UP000428333">
    <property type="component" value="Linkage Group LG04"/>
</dbReference>
<comment type="caution">
    <text evidence="7">The sequence shown here is derived from an EMBL/GenBank/DDBJ whole genome shotgun (WGS) entry which is preliminary data.</text>
</comment>
<dbReference type="AlphaFoldDB" id="A0A6A4LNP7"/>
<evidence type="ECO:0000313" key="8">
    <source>
        <dbReference type="Proteomes" id="UP000428333"/>
    </source>
</evidence>
<organism evidence="7 8">
    <name type="scientific">Rhododendron williamsianum</name>
    <dbReference type="NCBI Taxonomy" id="262921"/>
    <lineage>
        <taxon>Eukaryota</taxon>
        <taxon>Viridiplantae</taxon>
        <taxon>Streptophyta</taxon>
        <taxon>Embryophyta</taxon>
        <taxon>Tracheophyta</taxon>
        <taxon>Spermatophyta</taxon>
        <taxon>Magnoliopsida</taxon>
        <taxon>eudicotyledons</taxon>
        <taxon>Gunneridae</taxon>
        <taxon>Pentapetalae</taxon>
        <taxon>asterids</taxon>
        <taxon>Ericales</taxon>
        <taxon>Ericaceae</taxon>
        <taxon>Ericoideae</taxon>
        <taxon>Rhodoreae</taxon>
        <taxon>Rhododendron</taxon>
    </lineage>
</organism>
<comment type="similarity">
    <text evidence="2">Belongs to the UPF0496 family.</text>
</comment>
<keyword evidence="4 6" id="KW-1133">Transmembrane helix</keyword>
<evidence type="ECO:0000256" key="1">
    <source>
        <dbReference type="ARBA" id="ARBA00004370"/>
    </source>
</evidence>
<evidence type="ECO:0000256" key="5">
    <source>
        <dbReference type="ARBA" id="ARBA00023136"/>
    </source>
</evidence>
<evidence type="ECO:0000256" key="4">
    <source>
        <dbReference type="ARBA" id="ARBA00022989"/>
    </source>
</evidence>
<reference evidence="7 8" key="1">
    <citation type="journal article" date="2019" name="Genome Biol. Evol.">
        <title>The Rhododendron genome and chromosomal organization provide insight into shared whole-genome duplications across the heath family (Ericaceae).</title>
        <authorList>
            <person name="Soza V.L."/>
            <person name="Lindsley D."/>
            <person name="Waalkes A."/>
            <person name="Ramage E."/>
            <person name="Patwardhan R.P."/>
            <person name="Burton J.N."/>
            <person name="Adey A."/>
            <person name="Kumar A."/>
            <person name="Qiu R."/>
            <person name="Shendure J."/>
            <person name="Hall B."/>
        </authorList>
    </citation>
    <scope>NUCLEOTIDE SEQUENCE [LARGE SCALE GENOMIC DNA]</scope>
    <source>
        <strain evidence="7">RSF 1966-606</strain>
    </source>
</reference>
<dbReference type="GO" id="GO:0016020">
    <property type="term" value="C:membrane"/>
    <property type="evidence" value="ECO:0007669"/>
    <property type="project" value="UniProtKB-SubCell"/>
</dbReference>
<evidence type="ECO:0000256" key="3">
    <source>
        <dbReference type="ARBA" id="ARBA00022692"/>
    </source>
</evidence>
<evidence type="ECO:0000256" key="2">
    <source>
        <dbReference type="ARBA" id="ARBA00009074"/>
    </source>
</evidence>
<evidence type="ECO:0000313" key="7">
    <source>
        <dbReference type="EMBL" id="KAE9460883.1"/>
    </source>
</evidence>
<dbReference type="PANTHER" id="PTHR31113">
    <property type="entry name" value="UPF0496 PROTEIN 3-RELATED"/>
    <property type="match status" value="1"/>
</dbReference>
<comment type="subcellular location">
    <subcellularLocation>
        <location evidence="1">Membrane</location>
    </subcellularLocation>
</comment>
<dbReference type="EMBL" id="QEFC01000997">
    <property type="protein sequence ID" value="KAE9460883.1"/>
    <property type="molecule type" value="Genomic_DNA"/>
</dbReference>
<dbReference type="PANTHER" id="PTHR31113:SF3">
    <property type="entry name" value="UPF0496 PROTEIN 1"/>
    <property type="match status" value="1"/>
</dbReference>
<evidence type="ECO:0000256" key="6">
    <source>
        <dbReference type="SAM" id="Phobius"/>
    </source>
</evidence>
<name>A0A6A4LNP7_9ERIC</name>
<feature type="transmembrane region" description="Helical" evidence="6">
    <location>
        <begin position="164"/>
        <end position="193"/>
    </location>
</feature>
<dbReference type="InterPro" id="IPR007749">
    <property type="entry name" value="DUF677"/>
</dbReference>
<dbReference type="OrthoDB" id="1728282at2759"/>
<keyword evidence="3 6" id="KW-0812">Transmembrane</keyword>
<accession>A0A6A4LNP7</accession>